<gene>
    <name evidence="7" type="ORF">AGLY_011118</name>
</gene>
<feature type="domain" description="DM10" evidence="6">
    <location>
        <begin position="230"/>
        <end position="366"/>
    </location>
</feature>
<dbReference type="Pfam" id="PF06565">
    <property type="entry name" value="DM10_dom"/>
    <property type="match status" value="3"/>
</dbReference>
<evidence type="ECO:0000256" key="4">
    <source>
        <dbReference type="ARBA" id="ARBA00023212"/>
    </source>
</evidence>
<evidence type="ECO:0000256" key="5">
    <source>
        <dbReference type="ARBA" id="ARBA00023273"/>
    </source>
</evidence>
<dbReference type="Proteomes" id="UP000475862">
    <property type="component" value="Unassembled WGS sequence"/>
</dbReference>
<comment type="subcellular location">
    <subcellularLocation>
        <location evidence="1">Cytoplasm</location>
        <location evidence="1">Cytoskeleton</location>
        <location evidence="1">Cilium axoneme</location>
    </subcellularLocation>
</comment>
<protein>
    <recommendedName>
        <fullName evidence="6">DM10 domain-containing protein</fullName>
    </recommendedName>
</protein>
<dbReference type="InterPro" id="IPR006602">
    <property type="entry name" value="DM10_dom"/>
</dbReference>
<dbReference type="OrthoDB" id="6360546at2759"/>
<dbReference type="PROSITE" id="PS51336">
    <property type="entry name" value="DM10"/>
    <property type="match status" value="3"/>
</dbReference>
<keyword evidence="2" id="KW-0963">Cytoplasm</keyword>
<dbReference type="FunFam" id="2.30.29.170:FF:000004">
    <property type="entry name" value="EF-hand domain containing 2"/>
    <property type="match status" value="1"/>
</dbReference>
<dbReference type="GO" id="GO:0005874">
    <property type="term" value="C:microtubule"/>
    <property type="evidence" value="ECO:0007669"/>
    <property type="project" value="TreeGrafter"/>
</dbReference>
<evidence type="ECO:0000256" key="2">
    <source>
        <dbReference type="ARBA" id="ARBA00022490"/>
    </source>
</evidence>
<evidence type="ECO:0000256" key="3">
    <source>
        <dbReference type="ARBA" id="ARBA00022737"/>
    </source>
</evidence>
<feature type="domain" description="DM10" evidence="6">
    <location>
        <begin position="408"/>
        <end position="508"/>
    </location>
</feature>
<keyword evidence="5" id="KW-0966">Cell projection</keyword>
<feature type="domain" description="DM10" evidence="6">
    <location>
        <begin position="82"/>
        <end position="188"/>
    </location>
</feature>
<dbReference type="PANTHER" id="PTHR12086">
    <property type="entry name" value="EF-HAND DOMAIN C-TERMINAL CONTAINING PROTEIN"/>
    <property type="match status" value="1"/>
</dbReference>
<sequence length="709" mass="82546">MPFQLPMIPGFQTYNKEIKTRYPKTPDLDIKGGVHIIRSLHVKNEKKCNSVFNSTTDLEETKKPTWLVFDKQVSKINQDSISFQNLTFDAYFKSTANESFGCAYNLRKCKIIYFLEDDTIKVVEPVVINSGLPQGCLIKRHKIPLSNNKNDYYKLLDLNVGVTVEFYGKQFKIIGTDSFTRDFLKKNGVDVPENLSMPDDPYFTRREKTPKKKQTASKIMSPIYKQAQGFEGILNFKGFWDDRYNLDGDLHILEIRYFLVDDTIQIVEHNSDGGLKIFLKRQKLPKDQIYVKPPGFSEQNDLLNVLAINSMNQWYAFDPLSNLNGVPDSYYHWSNLHVGAEIDVYSRKIVLSSCDEFTKQYYSDYGLNNCPSITNTPKVIEEKSNVQTQTIPVCQDENILNKLLSHSKIEALVFKAKILPKEPNNLNREFIVKCFLSDQSFSVSEMKIQNAGAIGCRFFSKRKIPKESPNEFNIIFKLYVGVKLIIDGFQFVFVDVEDRTLSFMMDHPKEFPHSDVHYVMNQMSKVLHTDIDTLHMKYLQNKSEIKRNEFIEIMLNEFPNFSRHGVFVLALHYKKHEKYKEVSDNLFRSILQDELKRELFVGFDGLEINFKQRNLDKKDEYLERSSAFKALKSAKLPFSTEIINMILDRFAHHETNKVNYVDLLEYLNYTINPTPGSQGLSKDILLYRKPNEAFIRVDEFINDLRKLLK</sequence>
<keyword evidence="3" id="KW-0677">Repeat</keyword>
<accession>A0A6G0TCJ1</accession>
<dbReference type="InterPro" id="IPR040193">
    <property type="entry name" value="EFHC1/EFHC2/EFHB"/>
</dbReference>
<dbReference type="GO" id="GO:0010975">
    <property type="term" value="P:regulation of neuron projection development"/>
    <property type="evidence" value="ECO:0007669"/>
    <property type="project" value="TreeGrafter"/>
</dbReference>
<proteinExistence type="predicted"/>
<reference evidence="7 8" key="1">
    <citation type="submission" date="2019-08" db="EMBL/GenBank/DDBJ databases">
        <title>The genome of the soybean aphid Biotype 1, its phylome, world population structure and adaptation to the North American continent.</title>
        <authorList>
            <person name="Giordano R."/>
            <person name="Donthu R.K."/>
            <person name="Hernandez A.G."/>
            <person name="Wright C.L."/>
            <person name="Zimin A.V."/>
        </authorList>
    </citation>
    <scope>NUCLEOTIDE SEQUENCE [LARGE SCALE GENOMIC DNA]</scope>
    <source>
        <tissue evidence="7">Whole aphids</tissue>
    </source>
</reference>
<evidence type="ECO:0000256" key="1">
    <source>
        <dbReference type="ARBA" id="ARBA00004430"/>
    </source>
</evidence>
<evidence type="ECO:0000259" key="6">
    <source>
        <dbReference type="PROSITE" id="PS51336"/>
    </source>
</evidence>
<dbReference type="EMBL" id="VYZN01000042">
    <property type="protein sequence ID" value="KAE9530656.1"/>
    <property type="molecule type" value="Genomic_DNA"/>
</dbReference>
<keyword evidence="4" id="KW-0206">Cytoskeleton</keyword>
<dbReference type="Gene3D" id="2.30.29.170">
    <property type="match status" value="3"/>
</dbReference>
<evidence type="ECO:0000313" key="8">
    <source>
        <dbReference type="Proteomes" id="UP000475862"/>
    </source>
</evidence>
<dbReference type="PANTHER" id="PTHR12086:SF11">
    <property type="entry name" value="EF-HAND DOMAIN-CONTAINING FAMILY MEMBER C2"/>
    <property type="match status" value="1"/>
</dbReference>
<evidence type="ECO:0000313" key="7">
    <source>
        <dbReference type="EMBL" id="KAE9530656.1"/>
    </source>
</evidence>
<comment type="caution">
    <text evidence="7">The sequence shown here is derived from an EMBL/GenBank/DDBJ whole genome shotgun (WGS) entry which is preliminary data.</text>
</comment>
<keyword evidence="8" id="KW-1185">Reference proteome</keyword>
<dbReference type="GO" id="GO:0005930">
    <property type="term" value="C:axoneme"/>
    <property type="evidence" value="ECO:0007669"/>
    <property type="project" value="UniProtKB-SubCell"/>
</dbReference>
<dbReference type="SMART" id="SM00676">
    <property type="entry name" value="DM10"/>
    <property type="match status" value="3"/>
</dbReference>
<dbReference type="AlphaFoldDB" id="A0A6G0TCJ1"/>
<organism evidence="7 8">
    <name type="scientific">Aphis glycines</name>
    <name type="common">Soybean aphid</name>
    <dbReference type="NCBI Taxonomy" id="307491"/>
    <lineage>
        <taxon>Eukaryota</taxon>
        <taxon>Metazoa</taxon>
        <taxon>Ecdysozoa</taxon>
        <taxon>Arthropoda</taxon>
        <taxon>Hexapoda</taxon>
        <taxon>Insecta</taxon>
        <taxon>Pterygota</taxon>
        <taxon>Neoptera</taxon>
        <taxon>Paraneoptera</taxon>
        <taxon>Hemiptera</taxon>
        <taxon>Sternorrhyncha</taxon>
        <taxon>Aphidomorpha</taxon>
        <taxon>Aphidoidea</taxon>
        <taxon>Aphididae</taxon>
        <taxon>Aphidini</taxon>
        <taxon>Aphis</taxon>
        <taxon>Aphis</taxon>
    </lineage>
</organism>
<name>A0A6G0TCJ1_APHGL</name>